<reference evidence="1 2" key="1">
    <citation type="submission" date="2019-02" db="EMBL/GenBank/DDBJ databases">
        <title>Thermus sp. a novel from hot spring.</title>
        <authorList>
            <person name="Zhao Z."/>
        </authorList>
    </citation>
    <scope>NUCLEOTIDE SEQUENCE [LARGE SCALE GENOMIC DNA]</scope>
    <source>
        <strain evidence="1 2">CFH 72773T</strain>
    </source>
</reference>
<evidence type="ECO:0000313" key="1">
    <source>
        <dbReference type="EMBL" id="TBH21835.1"/>
    </source>
</evidence>
<keyword evidence="2" id="KW-1185">Reference proteome</keyword>
<evidence type="ECO:0000313" key="2">
    <source>
        <dbReference type="Proteomes" id="UP000292858"/>
    </source>
</evidence>
<dbReference type="OrthoDB" id="9811740at2"/>
<name>A0A4Q9B6S9_9DEIN</name>
<sequence length="316" mass="33441">MLGERRCSVPYKTVHRGHHHFGWDNGLPPVAQVSPGEVVEFEVVDASGGQLSPASTAEDVARLDFARVNPVTGPVFVEGAEPGDALVVEVVGLEGSGWGWTAIIPGFGLLAEDFPKPHLHLSRYTQEGVEFLPGVRLPYSPFPGTLGVAPGAPGVHSVVPPREVGGNLDIRDLGEGARLYLPVQVPGALFSVGDTHAVQGDGEVCGTAVESPMRLTLRFDLKKAAHLPRPAFETPARAAGGPGDRGFFATTGIAPDLMVAAKDAVRYMIDHLGREYGLSPEAAYMLCSVAVDLRISEVVDAPNWVVSAYLPKGVFL</sequence>
<dbReference type="AlphaFoldDB" id="A0A4Q9B6S9"/>
<gene>
    <name evidence="1" type="ORF">ETP66_00935</name>
</gene>
<dbReference type="PANTHER" id="PTHR31891">
    <property type="entry name" value="FORMAMIDASE C869.04-RELATED"/>
    <property type="match status" value="1"/>
</dbReference>
<comment type="caution">
    <text evidence="1">The sequence shown here is derived from an EMBL/GenBank/DDBJ whole genome shotgun (WGS) entry which is preliminary data.</text>
</comment>
<proteinExistence type="predicted"/>
<dbReference type="Gene3D" id="2.60.120.580">
    <property type="entry name" value="Acetamidase/Formamidase-like domains"/>
    <property type="match status" value="2"/>
</dbReference>
<dbReference type="EMBL" id="SIJL01000001">
    <property type="protein sequence ID" value="TBH21835.1"/>
    <property type="molecule type" value="Genomic_DNA"/>
</dbReference>
<dbReference type="Gene3D" id="3.10.28.20">
    <property type="entry name" value="Acetamidase/Formamidase-like domains"/>
    <property type="match status" value="1"/>
</dbReference>
<protein>
    <submittedName>
        <fullName evidence="1">Acetamidase</fullName>
    </submittedName>
</protein>
<dbReference type="SUPFAM" id="SSF141130">
    <property type="entry name" value="Acetamidase/Formamidase-like"/>
    <property type="match status" value="1"/>
</dbReference>
<dbReference type="Pfam" id="PF03069">
    <property type="entry name" value="FmdA_AmdA"/>
    <property type="match status" value="2"/>
</dbReference>
<dbReference type="PANTHER" id="PTHR31891:SF1">
    <property type="entry name" value="FORMAMIDASE C869.04-RELATED"/>
    <property type="match status" value="1"/>
</dbReference>
<dbReference type="InterPro" id="IPR004304">
    <property type="entry name" value="FmdA_AmdA"/>
</dbReference>
<dbReference type="Proteomes" id="UP000292858">
    <property type="component" value="Unassembled WGS sequence"/>
</dbReference>
<organism evidence="1 2">
    <name type="scientific">Thermus thermamylovorans</name>
    <dbReference type="NCBI Taxonomy" id="2509362"/>
    <lineage>
        <taxon>Bacteria</taxon>
        <taxon>Thermotogati</taxon>
        <taxon>Deinococcota</taxon>
        <taxon>Deinococci</taxon>
        <taxon>Thermales</taxon>
        <taxon>Thermaceae</taxon>
        <taxon>Thermus</taxon>
    </lineage>
</organism>
<dbReference type="GO" id="GO:0016811">
    <property type="term" value="F:hydrolase activity, acting on carbon-nitrogen (but not peptide) bonds, in linear amides"/>
    <property type="evidence" value="ECO:0007669"/>
    <property type="project" value="InterPro"/>
</dbReference>
<accession>A0A4Q9B6S9</accession>